<accession>A0AAU7PHY8</accession>
<dbReference type="EMBL" id="PP777464">
    <property type="protein sequence ID" value="XBS49731.1"/>
    <property type="molecule type" value="Genomic_DNA"/>
</dbReference>
<protein>
    <submittedName>
        <fullName evidence="1">Uncharacterized protein</fullName>
    </submittedName>
</protein>
<reference evidence="1" key="1">
    <citation type="submission" date="2024-05" db="EMBL/GenBank/DDBJ databases">
        <authorList>
            <person name="Badawy S."/>
            <person name="Skurnik M."/>
        </authorList>
    </citation>
    <scope>NUCLEOTIDE SEQUENCE</scope>
</reference>
<evidence type="ECO:0000313" key="1">
    <source>
        <dbReference type="EMBL" id="XBS49731.1"/>
    </source>
</evidence>
<organism evidence="1">
    <name type="scientific">Escherichia phage fEgEco12</name>
    <dbReference type="NCBI Taxonomy" id="3158837"/>
    <lineage>
        <taxon>Viruses</taxon>
        <taxon>Duplodnaviria</taxon>
        <taxon>Heunggongvirae</taxon>
        <taxon>Uroviricota</taxon>
        <taxon>Caudoviricetes</taxon>
    </lineage>
</organism>
<proteinExistence type="predicted"/>
<dbReference type="EMBL" id="PP777464">
    <property type="protein sequence ID" value="XBS49117.1"/>
    <property type="molecule type" value="Genomic_DNA"/>
</dbReference>
<name>A0AAU7PHY8_9CAUD</name>
<sequence>MVQVELTVLKDLFYRIGTTGEYPKGDNAKLYVSLDLWQREQLATAWRKGKADREVKA</sequence>